<dbReference type="GO" id="GO:0016740">
    <property type="term" value="F:transferase activity"/>
    <property type="evidence" value="ECO:0007669"/>
    <property type="project" value="UniProtKB-KW"/>
</dbReference>
<proteinExistence type="predicted"/>
<dbReference type="AlphaFoldDB" id="S2QP19"/>
<evidence type="ECO:0000313" key="2">
    <source>
        <dbReference type="Proteomes" id="UP000014243"/>
    </source>
</evidence>
<accession>S2QP19</accession>
<dbReference type="EMBL" id="ANKC01001352">
    <property type="protein sequence ID" value="EPC67732.1"/>
    <property type="molecule type" value="Genomic_DNA"/>
</dbReference>
<name>S2QP19_LACPA</name>
<dbReference type="Proteomes" id="UP000014243">
    <property type="component" value="Unassembled WGS sequence"/>
</dbReference>
<dbReference type="PATRIC" id="fig|1256206.3.peg.2918"/>
<protein>
    <submittedName>
        <fullName evidence="1">UDP-N-acetylglucosamine:LPS N-acetylglucosamine transferase</fullName>
    </submittedName>
</protein>
<sequence length="80" mass="9208">MKKKVLLVSSSGGHLTHLLKIVPIFEDWNRTWVTFDKEDAVSSLTDEQLVFAHFPTNRNIVNLIKNFFLAIKVIKKLSLI</sequence>
<reference evidence="1 2" key="1">
    <citation type="journal article" date="2013" name="PLoS ONE">
        <title>Lactobacillus paracasei comparative genomics: towards species pan-genome definition and exploitation of diversity.</title>
        <authorList>
            <person name="Smokvina T."/>
            <person name="Wels M."/>
            <person name="Polka J."/>
            <person name="Chervaux C."/>
            <person name="Brisse S."/>
            <person name="Boekhorst J."/>
            <person name="van Hylckama Vlieg J.E."/>
            <person name="Siezen R.J."/>
        </authorList>
    </citation>
    <scope>NUCLEOTIDE SEQUENCE [LARGE SCALE GENOMIC DNA]</scope>
    <source>
        <strain evidence="1 2">Lpp126</strain>
    </source>
</reference>
<organism evidence="1 2">
    <name type="scientific">Lacticaseibacillus paracasei subsp. paracasei Lpp126</name>
    <dbReference type="NCBI Taxonomy" id="1256206"/>
    <lineage>
        <taxon>Bacteria</taxon>
        <taxon>Bacillati</taxon>
        <taxon>Bacillota</taxon>
        <taxon>Bacilli</taxon>
        <taxon>Lactobacillales</taxon>
        <taxon>Lactobacillaceae</taxon>
        <taxon>Lacticaseibacillus</taxon>
    </lineage>
</organism>
<keyword evidence="1" id="KW-0808">Transferase</keyword>
<comment type="caution">
    <text evidence="1">The sequence shown here is derived from an EMBL/GenBank/DDBJ whole genome shotgun (WGS) entry which is preliminary data.</text>
</comment>
<gene>
    <name evidence="1" type="ORF">Lpp126_19056</name>
</gene>
<evidence type="ECO:0000313" key="1">
    <source>
        <dbReference type="EMBL" id="EPC67732.1"/>
    </source>
</evidence>